<dbReference type="RefSeq" id="WP_184075365.1">
    <property type="nucleotide sequence ID" value="NZ_BMJP01000009.1"/>
</dbReference>
<comment type="caution">
    <text evidence="1">The sequence shown here is derived from an EMBL/GenBank/DDBJ whole genome shotgun (WGS) entry which is preliminary data.</text>
</comment>
<dbReference type="Pfam" id="PF07996">
    <property type="entry name" value="T4SS"/>
    <property type="match status" value="1"/>
</dbReference>
<dbReference type="Proteomes" id="UP000546701">
    <property type="component" value="Unassembled WGS sequence"/>
</dbReference>
<organism evidence="1 2">
    <name type="scientific">Sphingomonas prati</name>
    <dbReference type="NCBI Taxonomy" id="1843237"/>
    <lineage>
        <taxon>Bacteria</taxon>
        <taxon>Pseudomonadati</taxon>
        <taxon>Pseudomonadota</taxon>
        <taxon>Alphaproteobacteria</taxon>
        <taxon>Sphingomonadales</taxon>
        <taxon>Sphingomonadaceae</taxon>
        <taxon>Sphingomonas</taxon>
    </lineage>
</organism>
<protein>
    <submittedName>
        <fullName evidence="1">Type IV secretion system protein VirB5</fullName>
    </submittedName>
</protein>
<gene>
    <name evidence="1" type="ORF">FHS99_003403</name>
</gene>
<keyword evidence="2" id="KW-1185">Reference proteome</keyword>
<sequence>MLCTTAPAAAQGIPVYDSTSFLKLVEQAKTAASQLSKLQETYNQAVKAYDAANGITNVNDIGSILNSPQSRNWIPSEAKDIQKMMSGANDQLGSLGSAATNIRNGRRVDIPALRANASESEKASRTGLDSRGNAYATDAAVAEAAYGATGTRTLGLEELRKSLDTATTQKQVQDIQARIAIEQAHIQNDLMQFQAVQARRTAENELRGQQMVEQQAAARAAYANSRRK</sequence>
<name>A0A7W9BVH5_9SPHN</name>
<reference evidence="1 2" key="1">
    <citation type="submission" date="2020-08" db="EMBL/GenBank/DDBJ databases">
        <title>Genomic Encyclopedia of Type Strains, Phase IV (KMG-IV): sequencing the most valuable type-strain genomes for metagenomic binning, comparative biology and taxonomic classification.</title>
        <authorList>
            <person name="Goeker M."/>
        </authorList>
    </citation>
    <scope>NUCLEOTIDE SEQUENCE [LARGE SCALE GENOMIC DNA]</scope>
    <source>
        <strain evidence="1 2">DSM 103336</strain>
    </source>
</reference>
<evidence type="ECO:0000313" key="1">
    <source>
        <dbReference type="EMBL" id="MBB5730896.1"/>
    </source>
</evidence>
<dbReference type="SUPFAM" id="SSF101082">
    <property type="entry name" value="Typo IV secretion system protein TraC"/>
    <property type="match status" value="1"/>
</dbReference>
<accession>A0A7W9BVH5</accession>
<proteinExistence type="predicted"/>
<evidence type="ECO:0000313" key="2">
    <source>
        <dbReference type="Proteomes" id="UP000546701"/>
    </source>
</evidence>
<dbReference type="AlphaFoldDB" id="A0A7W9BVH5"/>
<dbReference type="InterPro" id="IPR014158">
    <property type="entry name" value="T4SS_VirB5"/>
</dbReference>
<dbReference type="CDD" id="cd14262">
    <property type="entry name" value="VirB5_like"/>
    <property type="match status" value="1"/>
</dbReference>
<dbReference type="InterPro" id="IPR023220">
    <property type="entry name" value="T4SS_VirB5-domain"/>
</dbReference>
<dbReference type="EMBL" id="JACIJR010000011">
    <property type="protein sequence ID" value="MBB5730896.1"/>
    <property type="molecule type" value="Genomic_DNA"/>
</dbReference>
<dbReference type="Gene3D" id="1.20.58.430">
    <property type="entry name" value="Type IV secretion system, VirB5-domain"/>
    <property type="match status" value="1"/>
</dbReference>